<feature type="region of interest" description="Disordered" evidence="1">
    <location>
        <begin position="284"/>
        <end position="308"/>
    </location>
</feature>
<gene>
    <name evidence="3" type="ORF">B0T10DRAFT_49553</name>
</gene>
<organism evidence="3 4">
    <name type="scientific">Thelonectria olida</name>
    <dbReference type="NCBI Taxonomy" id="1576542"/>
    <lineage>
        <taxon>Eukaryota</taxon>
        <taxon>Fungi</taxon>
        <taxon>Dikarya</taxon>
        <taxon>Ascomycota</taxon>
        <taxon>Pezizomycotina</taxon>
        <taxon>Sordariomycetes</taxon>
        <taxon>Hypocreomycetidae</taxon>
        <taxon>Hypocreales</taxon>
        <taxon>Nectriaceae</taxon>
        <taxon>Thelonectria</taxon>
    </lineage>
</organism>
<evidence type="ECO:0000313" key="3">
    <source>
        <dbReference type="EMBL" id="KAH6889290.1"/>
    </source>
</evidence>
<feature type="domain" description="LYR motif-containing protein Cup1-like N-terminal" evidence="2">
    <location>
        <begin position="17"/>
        <end position="98"/>
    </location>
</feature>
<feature type="compositionally biased region" description="Low complexity" evidence="1">
    <location>
        <begin position="129"/>
        <end position="138"/>
    </location>
</feature>
<dbReference type="Pfam" id="PF20263">
    <property type="entry name" value="LYRM2-like"/>
    <property type="match status" value="1"/>
</dbReference>
<reference evidence="3 4" key="1">
    <citation type="journal article" date="2021" name="Nat. Commun.">
        <title>Genetic determinants of endophytism in the Arabidopsis root mycobiome.</title>
        <authorList>
            <person name="Mesny F."/>
            <person name="Miyauchi S."/>
            <person name="Thiergart T."/>
            <person name="Pickel B."/>
            <person name="Atanasova L."/>
            <person name="Karlsson M."/>
            <person name="Huettel B."/>
            <person name="Barry K.W."/>
            <person name="Haridas S."/>
            <person name="Chen C."/>
            <person name="Bauer D."/>
            <person name="Andreopoulos W."/>
            <person name="Pangilinan J."/>
            <person name="LaButti K."/>
            <person name="Riley R."/>
            <person name="Lipzen A."/>
            <person name="Clum A."/>
            <person name="Drula E."/>
            <person name="Henrissat B."/>
            <person name="Kohler A."/>
            <person name="Grigoriev I.V."/>
            <person name="Martin F.M."/>
            <person name="Hacquard S."/>
        </authorList>
    </citation>
    <scope>NUCLEOTIDE SEQUENCE [LARGE SCALE GENOMIC DNA]</scope>
    <source>
        <strain evidence="3 4">MPI-CAGE-CH-0241</strain>
    </source>
</reference>
<sequence>MPRPNAPLPDFLPPLAIYRHLLRECSYLPPTWSHTIVSAIRGRFRQHRKYDTRQEKHRAHAYQFLNTLRSANEGNRGVMQNLMRKALARTGPRRRTLMNKLVLRDGPSDSDALEALLNTRKTLKDISEWTTETAESTSKPAFGRTSRPPKSAFHLKWDKSKVLRLLRSQQSQQGDDYWIHKPIRHLNEDQFVRKETIWGTPTGKRVIWKRQGQFWRKAASKMMPPLKKDEWELIGRLCTAQDFDSDSTVPVRRTPAKLINDKQNSEDMGWDWEGYARYGANNVESRKSAKRSQRTGQEDTGPYSKSKSAREIGSRWYRRAYARVWKITPAMEQDPHSLKHKITWGTFPNPAVPATKSQLDIFEDVSEEIFPAVKRLKAKPQWKARKENTKGEALTAETPKDAV</sequence>
<feature type="region of interest" description="Disordered" evidence="1">
    <location>
        <begin position="384"/>
        <end position="403"/>
    </location>
</feature>
<feature type="region of interest" description="Disordered" evidence="1">
    <location>
        <begin position="129"/>
        <end position="150"/>
    </location>
</feature>
<dbReference type="Proteomes" id="UP000777438">
    <property type="component" value="Unassembled WGS sequence"/>
</dbReference>
<dbReference type="CDD" id="cd20273">
    <property type="entry name" value="Complex1_LYR_unchar"/>
    <property type="match status" value="1"/>
</dbReference>
<keyword evidence="4" id="KW-1185">Reference proteome</keyword>
<protein>
    <recommendedName>
        <fullName evidence="2">LYR motif-containing protein Cup1-like N-terminal domain-containing protein</fullName>
    </recommendedName>
</protein>
<dbReference type="AlphaFoldDB" id="A0A9P8W3E1"/>
<accession>A0A9P8W3E1</accession>
<dbReference type="OrthoDB" id="5521299at2759"/>
<name>A0A9P8W3E1_9HYPO</name>
<evidence type="ECO:0000256" key="1">
    <source>
        <dbReference type="SAM" id="MobiDB-lite"/>
    </source>
</evidence>
<evidence type="ECO:0000313" key="4">
    <source>
        <dbReference type="Proteomes" id="UP000777438"/>
    </source>
</evidence>
<dbReference type="EMBL" id="JAGPYM010000011">
    <property type="protein sequence ID" value="KAH6889290.1"/>
    <property type="molecule type" value="Genomic_DNA"/>
</dbReference>
<comment type="caution">
    <text evidence="3">The sequence shown here is derived from an EMBL/GenBank/DDBJ whole genome shotgun (WGS) entry which is preliminary data.</text>
</comment>
<evidence type="ECO:0000259" key="2">
    <source>
        <dbReference type="Pfam" id="PF20263"/>
    </source>
</evidence>
<proteinExistence type="predicted"/>
<dbReference type="InterPro" id="IPR046896">
    <property type="entry name" value="Cup1-like_N"/>
</dbReference>